<dbReference type="InterPro" id="IPR020846">
    <property type="entry name" value="MFS_dom"/>
</dbReference>
<dbReference type="Pfam" id="PF00083">
    <property type="entry name" value="Sugar_tr"/>
    <property type="match status" value="1"/>
</dbReference>
<feature type="transmembrane region" description="Helical" evidence="9">
    <location>
        <begin position="120"/>
        <end position="138"/>
    </location>
</feature>
<dbReference type="PANTHER" id="PTHR48022">
    <property type="entry name" value="PLASTIDIC GLUCOSE TRANSPORTER 4"/>
    <property type="match status" value="1"/>
</dbReference>
<comment type="subcellular location">
    <subcellularLocation>
        <location evidence="1">Membrane</location>
        <topology evidence="1">Multi-pass membrane protein</topology>
    </subcellularLocation>
</comment>
<keyword evidence="12" id="KW-1185">Reference proteome</keyword>
<dbReference type="GO" id="GO:0000023">
    <property type="term" value="P:maltose metabolic process"/>
    <property type="evidence" value="ECO:0007669"/>
    <property type="project" value="UniProtKB-KW"/>
</dbReference>
<feature type="domain" description="Major facilitator superfamily (MFS) profile" evidence="10">
    <location>
        <begin position="43"/>
        <end position="484"/>
    </location>
</feature>
<evidence type="ECO:0000256" key="9">
    <source>
        <dbReference type="SAM" id="Phobius"/>
    </source>
</evidence>
<dbReference type="GO" id="GO:0005351">
    <property type="term" value="F:carbohydrate:proton symporter activity"/>
    <property type="evidence" value="ECO:0007669"/>
    <property type="project" value="TreeGrafter"/>
</dbReference>
<evidence type="ECO:0000259" key="10">
    <source>
        <dbReference type="PROSITE" id="PS50850"/>
    </source>
</evidence>
<feature type="transmembrane region" description="Helical" evidence="9">
    <location>
        <begin position="387"/>
        <end position="408"/>
    </location>
</feature>
<dbReference type="Gene3D" id="1.20.1250.20">
    <property type="entry name" value="MFS general substrate transporter like domains"/>
    <property type="match status" value="1"/>
</dbReference>
<dbReference type="SUPFAM" id="SSF103473">
    <property type="entry name" value="MFS general substrate transporter"/>
    <property type="match status" value="1"/>
</dbReference>
<feature type="transmembrane region" description="Helical" evidence="9">
    <location>
        <begin position="337"/>
        <end position="353"/>
    </location>
</feature>
<dbReference type="EMBL" id="LT853701">
    <property type="protein sequence ID" value="SMQ54980.1"/>
    <property type="molecule type" value="Genomic_DNA"/>
</dbReference>
<dbReference type="GO" id="GO:0016020">
    <property type="term" value="C:membrane"/>
    <property type="evidence" value="ECO:0007669"/>
    <property type="project" value="UniProtKB-SubCell"/>
</dbReference>
<evidence type="ECO:0000313" key="12">
    <source>
        <dbReference type="Proteomes" id="UP000215127"/>
    </source>
</evidence>
<dbReference type="InterPro" id="IPR050360">
    <property type="entry name" value="MFS_Sugar_Transporters"/>
</dbReference>
<evidence type="ECO:0000256" key="5">
    <source>
        <dbReference type="ARBA" id="ARBA00022989"/>
    </source>
</evidence>
<keyword evidence="6 9" id="KW-0472">Membrane</keyword>
<keyword evidence="7" id="KW-0462">Maltose metabolism</keyword>
<feature type="transmembrane region" description="Helical" evidence="9">
    <location>
        <begin position="144"/>
        <end position="166"/>
    </location>
</feature>
<evidence type="ECO:0000256" key="1">
    <source>
        <dbReference type="ARBA" id="ARBA00004141"/>
    </source>
</evidence>
<evidence type="ECO:0000256" key="3">
    <source>
        <dbReference type="ARBA" id="ARBA00022448"/>
    </source>
</evidence>
<evidence type="ECO:0000313" key="11">
    <source>
        <dbReference type="EMBL" id="SMQ54980.1"/>
    </source>
</evidence>
<dbReference type="PANTHER" id="PTHR48022:SF5">
    <property type="entry name" value="ALPHA-GLUCOSIDES PERMEASE MPH2-RELATED"/>
    <property type="match status" value="1"/>
</dbReference>
<dbReference type="InterPro" id="IPR003663">
    <property type="entry name" value="Sugar/inositol_transpt"/>
</dbReference>
<feature type="transmembrane region" description="Helical" evidence="9">
    <location>
        <begin position="462"/>
        <end position="480"/>
    </location>
</feature>
<dbReference type="FunFam" id="1.20.1250.20:FF:000078">
    <property type="entry name" value="MFS maltose transporter, putative"/>
    <property type="match status" value="1"/>
</dbReference>
<keyword evidence="5 9" id="KW-1133">Transmembrane helix</keyword>
<feature type="transmembrane region" description="Helical" evidence="9">
    <location>
        <begin position="202"/>
        <end position="225"/>
    </location>
</feature>
<accession>A0A1X7S642</accession>
<reference evidence="11 12" key="1">
    <citation type="submission" date="2016-06" db="EMBL/GenBank/DDBJ databases">
        <authorList>
            <person name="Kjaerup R.B."/>
            <person name="Dalgaard T.S."/>
            <person name="Juul-Madsen H.R."/>
        </authorList>
    </citation>
    <scope>NUCLEOTIDE SEQUENCE [LARGE SCALE GENOMIC DNA]</scope>
</reference>
<feature type="transmembrane region" description="Helical" evidence="9">
    <location>
        <begin position="294"/>
        <end position="317"/>
    </location>
</feature>
<dbReference type="Proteomes" id="UP000215127">
    <property type="component" value="Chromosome 10"/>
</dbReference>
<dbReference type="PROSITE" id="PS00217">
    <property type="entry name" value="SUGAR_TRANSPORT_2"/>
    <property type="match status" value="1"/>
</dbReference>
<name>A0A1X7S642_ZYMT9</name>
<organism evidence="11 12">
    <name type="scientific">Zymoseptoria tritici (strain ST99CH_3D7)</name>
    <dbReference type="NCBI Taxonomy" id="1276538"/>
    <lineage>
        <taxon>Eukaryota</taxon>
        <taxon>Fungi</taxon>
        <taxon>Dikarya</taxon>
        <taxon>Ascomycota</taxon>
        <taxon>Pezizomycotina</taxon>
        <taxon>Dothideomycetes</taxon>
        <taxon>Dothideomycetidae</taxon>
        <taxon>Mycosphaerellales</taxon>
        <taxon>Mycosphaerellaceae</taxon>
        <taxon>Zymoseptoria</taxon>
    </lineage>
</organism>
<evidence type="ECO:0000256" key="4">
    <source>
        <dbReference type="ARBA" id="ARBA00022692"/>
    </source>
</evidence>
<gene>
    <name evidence="11" type="ORF">ZT3D7_G10135</name>
</gene>
<evidence type="ECO:0000256" key="8">
    <source>
        <dbReference type="RuleBase" id="RU003346"/>
    </source>
</evidence>
<keyword evidence="4 9" id="KW-0812">Transmembrane</keyword>
<dbReference type="NCBIfam" id="TIGR00879">
    <property type="entry name" value="SP"/>
    <property type="match status" value="1"/>
</dbReference>
<dbReference type="InterPro" id="IPR005829">
    <property type="entry name" value="Sugar_transporter_CS"/>
</dbReference>
<feature type="transmembrane region" description="Helical" evidence="9">
    <location>
        <begin position="360"/>
        <end position="381"/>
    </location>
</feature>
<comment type="similarity">
    <text evidence="2 8">Belongs to the major facilitator superfamily. Sugar transporter (TC 2.A.1.1) family.</text>
</comment>
<dbReference type="InterPro" id="IPR005828">
    <property type="entry name" value="MFS_sugar_transport-like"/>
</dbReference>
<dbReference type="PROSITE" id="PS50850">
    <property type="entry name" value="MFS"/>
    <property type="match status" value="1"/>
</dbReference>
<evidence type="ECO:0000256" key="2">
    <source>
        <dbReference type="ARBA" id="ARBA00010992"/>
    </source>
</evidence>
<proteinExistence type="inferred from homology"/>
<keyword evidence="3 8" id="KW-0813">Transport</keyword>
<dbReference type="AlphaFoldDB" id="A0A1X7S642"/>
<evidence type="ECO:0000256" key="6">
    <source>
        <dbReference type="ARBA" id="ARBA00023136"/>
    </source>
</evidence>
<sequence length="524" mass="57902">MTEKQPESSTTVEWLSDAQDATVREQSMGIRRALKRYPKAAFWSLAMSTTIIMEGYDTMLIGNLFAQPAFKKHYGQRTAKGTYQIPAPWQAGLKNGTDCGCIVGLLLAGYFSERLGFRKTMLGGLALISAFIFIQFFAPSIEVLLVAQILFGIPLGLFQTLPIVYAAEIAPVSLRPYLTNYGIGHVIGSGILRGSLQIEGQWAYRVTFAIQWIWPSILIPLLFFAPENPRWLVRRGRLAEAKKVLVRISSREETDVDHDKSIALMVVTTEHERHVNATTTYAACFRGLDRKRTLIAMGVYGVQVLSGNPLRGSLAYLLEQTGLGSKQAFDMTNVDNALALFSGFLSWALLPFFGRRSTYLWTLVVILVTLILVGALGVPPGHSSDKAYSWTIAAILIISSFLYHLGIGPLTNTICSEIPSSLLRSKTVVLARGAYTVLTICANAFTPYQLNPTAWNWGAKTGFFWAGGCLISIVFTYLCVPETKMRTAAEVDVLFEQRISLRRFAQTKVDLVEAIGGEEIVVKL</sequence>
<feature type="transmembrane region" description="Helical" evidence="9">
    <location>
        <begin position="429"/>
        <end position="450"/>
    </location>
</feature>
<dbReference type="InterPro" id="IPR036259">
    <property type="entry name" value="MFS_trans_sf"/>
</dbReference>
<evidence type="ECO:0000256" key="7">
    <source>
        <dbReference type="ARBA" id="ARBA00026248"/>
    </source>
</evidence>
<protein>
    <recommendedName>
        <fullName evidence="10">Major facilitator superfamily (MFS) profile domain-containing protein</fullName>
    </recommendedName>
</protein>